<dbReference type="GO" id="GO:0005524">
    <property type="term" value="F:ATP binding"/>
    <property type="evidence" value="ECO:0007669"/>
    <property type="project" value="UniProtKB-KW"/>
</dbReference>
<name>A0A1G2HVD5_9BACT</name>
<organism evidence="11 12">
    <name type="scientific">Candidatus Staskawiczbacteria bacterium RIFCSPHIGHO2_01_FULL_41_41</name>
    <dbReference type="NCBI Taxonomy" id="1802203"/>
    <lineage>
        <taxon>Bacteria</taxon>
        <taxon>Candidatus Staskawicziibacteriota</taxon>
    </lineage>
</organism>
<proteinExistence type="inferred from homology"/>
<evidence type="ECO:0000256" key="10">
    <source>
        <dbReference type="ARBA" id="ARBA00032441"/>
    </source>
</evidence>
<evidence type="ECO:0000256" key="8">
    <source>
        <dbReference type="ARBA" id="ARBA00022840"/>
    </source>
</evidence>
<keyword evidence="6" id="KW-0479">Metal-binding</keyword>
<keyword evidence="4" id="KW-0963">Cytoplasm</keyword>
<sequence length="135" mass="15340">MKVIHTNNFKETQMVGQNFAREILAAGTQKNAVVLALSGDLGSGKTTFLQGFAKGLGIEEVVNSPTFIVMKRFKIYDLRFKNFYHIDCYRLDNEKDVEFLHFQEIISNPKNIVAIEWPEKIAGILPQNSISITFK</sequence>
<dbReference type="InterPro" id="IPR003442">
    <property type="entry name" value="T6A_TsaE"/>
</dbReference>
<dbReference type="PANTHER" id="PTHR33540:SF2">
    <property type="entry name" value="TRNA THREONYLCARBAMOYLADENOSINE BIOSYNTHESIS PROTEIN TSAE"/>
    <property type="match status" value="1"/>
</dbReference>
<keyword evidence="9" id="KW-0460">Magnesium</keyword>
<dbReference type="AlphaFoldDB" id="A0A1G2HVD5"/>
<evidence type="ECO:0000256" key="7">
    <source>
        <dbReference type="ARBA" id="ARBA00022741"/>
    </source>
</evidence>
<evidence type="ECO:0000313" key="12">
    <source>
        <dbReference type="Proteomes" id="UP000178774"/>
    </source>
</evidence>
<comment type="caution">
    <text evidence="11">The sequence shown here is derived from an EMBL/GenBank/DDBJ whole genome shotgun (WGS) entry which is preliminary data.</text>
</comment>
<evidence type="ECO:0000256" key="1">
    <source>
        <dbReference type="ARBA" id="ARBA00004496"/>
    </source>
</evidence>
<dbReference type="GO" id="GO:0046872">
    <property type="term" value="F:metal ion binding"/>
    <property type="evidence" value="ECO:0007669"/>
    <property type="project" value="UniProtKB-KW"/>
</dbReference>
<evidence type="ECO:0000256" key="4">
    <source>
        <dbReference type="ARBA" id="ARBA00022490"/>
    </source>
</evidence>
<dbReference type="GO" id="GO:0002949">
    <property type="term" value="P:tRNA threonylcarbamoyladenosine modification"/>
    <property type="evidence" value="ECO:0007669"/>
    <property type="project" value="InterPro"/>
</dbReference>
<evidence type="ECO:0000256" key="5">
    <source>
        <dbReference type="ARBA" id="ARBA00022694"/>
    </source>
</evidence>
<accession>A0A1G2HVD5</accession>
<keyword evidence="11" id="KW-0808">Transferase</keyword>
<evidence type="ECO:0000256" key="3">
    <source>
        <dbReference type="ARBA" id="ARBA00019010"/>
    </source>
</evidence>
<keyword evidence="7" id="KW-0547">Nucleotide-binding</keyword>
<keyword evidence="8" id="KW-0067">ATP-binding</keyword>
<reference evidence="11 12" key="1">
    <citation type="journal article" date="2016" name="Nat. Commun.">
        <title>Thousands of microbial genomes shed light on interconnected biogeochemical processes in an aquifer system.</title>
        <authorList>
            <person name="Anantharaman K."/>
            <person name="Brown C.T."/>
            <person name="Hug L.A."/>
            <person name="Sharon I."/>
            <person name="Castelle C.J."/>
            <person name="Probst A.J."/>
            <person name="Thomas B.C."/>
            <person name="Singh A."/>
            <person name="Wilkins M.J."/>
            <person name="Karaoz U."/>
            <person name="Brodie E.L."/>
            <person name="Williams K.H."/>
            <person name="Hubbard S.S."/>
            <person name="Banfield J.F."/>
        </authorList>
    </citation>
    <scope>NUCLEOTIDE SEQUENCE [LARGE SCALE GENOMIC DNA]</scope>
</reference>
<evidence type="ECO:0000256" key="6">
    <source>
        <dbReference type="ARBA" id="ARBA00022723"/>
    </source>
</evidence>
<dbReference type="GO" id="GO:0005737">
    <property type="term" value="C:cytoplasm"/>
    <property type="evidence" value="ECO:0007669"/>
    <property type="project" value="UniProtKB-SubCell"/>
</dbReference>
<evidence type="ECO:0000313" key="11">
    <source>
        <dbReference type="EMBL" id="OGZ66514.1"/>
    </source>
</evidence>
<dbReference type="EMBL" id="MHOP01000005">
    <property type="protein sequence ID" value="OGZ66514.1"/>
    <property type="molecule type" value="Genomic_DNA"/>
</dbReference>
<dbReference type="NCBIfam" id="TIGR00150">
    <property type="entry name" value="T6A_YjeE"/>
    <property type="match status" value="1"/>
</dbReference>
<comment type="subcellular location">
    <subcellularLocation>
        <location evidence="1">Cytoplasm</location>
    </subcellularLocation>
</comment>
<dbReference type="SUPFAM" id="SSF52540">
    <property type="entry name" value="P-loop containing nucleoside triphosphate hydrolases"/>
    <property type="match status" value="1"/>
</dbReference>
<dbReference type="Proteomes" id="UP000178774">
    <property type="component" value="Unassembled WGS sequence"/>
</dbReference>
<dbReference type="InterPro" id="IPR027417">
    <property type="entry name" value="P-loop_NTPase"/>
</dbReference>
<keyword evidence="5" id="KW-0819">tRNA processing</keyword>
<gene>
    <name evidence="11" type="ORF">A2822_02145</name>
</gene>
<evidence type="ECO:0000256" key="9">
    <source>
        <dbReference type="ARBA" id="ARBA00022842"/>
    </source>
</evidence>
<dbReference type="PANTHER" id="PTHR33540">
    <property type="entry name" value="TRNA THREONYLCARBAMOYLADENOSINE BIOSYNTHESIS PROTEIN TSAE"/>
    <property type="match status" value="1"/>
</dbReference>
<comment type="similarity">
    <text evidence="2">Belongs to the TsaE family.</text>
</comment>
<dbReference type="Gene3D" id="3.40.50.300">
    <property type="entry name" value="P-loop containing nucleotide triphosphate hydrolases"/>
    <property type="match status" value="1"/>
</dbReference>
<dbReference type="Pfam" id="PF02367">
    <property type="entry name" value="TsaE"/>
    <property type="match status" value="1"/>
</dbReference>
<protein>
    <recommendedName>
        <fullName evidence="3">tRNA threonylcarbamoyladenosine biosynthesis protein TsaE</fullName>
    </recommendedName>
    <alternativeName>
        <fullName evidence="10">t(6)A37 threonylcarbamoyladenosine biosynthesis protein TsaE</fullName>
    </alternativeName>
</protein>
<evidence type="ECO:0000256" key="2">
    <source>
        <dbReference type="ARBA" id="ARBA00007599"/>
    </source>
</evidence>
<feature type="non-terminal residue" evidence="11">
    <location>
        <position position="135"/>
    </location>
</feature>
<dbReference type="GO" id="GO:0016740">
    <property type="term" value="F:transferase activity"/>
    <property type="evidence" value="ECO:0007669"/>
    <property type="project" value="UniProtKB-KW"/>
</dbReference>